<keyword evidence="4" id="KW-1185">Reference proteome</keyword>
<evidence type="ECO:0000313" key="3">
    <source>
        <dbReference type="EMBL" id="TYR36337.1"/>
    </source>
</evidence>
<sequence length="97" mass="10344">MIKNIMKNNSTFWGIMAATAIMFSAGAGYAGSKNIQTATHYNSTPLDAPDQTPNWEPIVPGGDGSLSCESNPNRDCKAMQDSQGNFIVLETGNYPGL</sequence>
<comment type="caution">
    <text evidence="3">The sequence shown here is derived from an EMBL/GenBank/DDBJ whole genome shotgun (WGS) entry which is preliminary data.</text>
</comment>
<evidence type="ECO:0000256" key="2">
    <source>
        <dbReference type="SAM" id="Phobius"/>
    </source>
</evidence>
<gene>
    <name evidence="3" type="ORF">FXV77_10540</name>
</gene>
<accession>A0A5D4H6V6</accession>
<reference evidence="3 4" key="1">
    <citation type="submission" date="2019-08" db="EMBL/GenBank/DDBJ databases">
        <title>Phlebobacter frassis gen. nov. sp. nov., a new member of family Sphingobacteriaceae isolated from sand fly rearing media.</title>
        <authorList>
            <person name="Kakumanu M.L."/>
            <person name="Marayati B.F."/>
            <person name="Wada-Katsumata A."/>
            <person name="Wasserberg G."/>
            <person name="Schal C."/>
            <person name="Apperson C.S."/>
            <person name="Ponnusamy L."/>
        </authorList>
    </citation>
    <scope>NUCLEOTIDE SEQUENCE [LARGE SCALE GENOMIC DNA]</scope>
    <source>
        <strain evidence="3 4">SSI9</strain>
    </source>
</reference>
<organism evidence="3 4">
    <name type="scientific">Sphingobacterium phlebotomi</name>
    <dbReference type="NCBI Taxonomy" id="2605433"/>
    <lineage>
        <taxon>Bacteria</taxon>
        <taxon>Pseudomonadati</taxon>
        <taxon>Bacteroidota</taxon>
        <taxon>Sphingobacteriia</taxon>
        <taxon>Sphingobacteriales</taxon>
        <taxon>Sphingobacteriaceae</taxon>
        <taxon>Sphingobacterium</taxon>
    </lineage>
</organism>
<keyword evidence="2" id="KW-0812">Transmembrane</keyword>
<dbReference type="AlphaFoldDB" id="A0A5D4H6V6"/>
<keyword evidence="2" id="KW-0472">Membrane</keyword>
<feature type="transmembrane region" description="Helical" evidence="2">
    <location>
        <begin position="12"/>
        <end position="31"/>
    </location>
</feature>
<evidence type="ECO:0000256" key="1">
    <source>
        <dbReference type="SAM" id="MobiDB-lite"/>
    </source>
</evidence>
<keyword evidence="2" id="KW-1133">Transmembrane helix</keyword>
<name>A0A5D4H6V6_9SPHI</name>
<evidence type="ECO:0000313" key="4">
    <source>
        <dbReference type="Proteomes" id="UP000322362"/>
    </source>
</evidence>
<dbReference type="RefSeq" id="WP_148919188.1">
    <property type="nucleotide sequence ID" value="NZ_VTAV01000005.1"/>
</dbReference>
<proteinExistence type="predicted"/>
<protein>
    <submittedName>
        <fullName evidence="3">Uncharacterized protein</fullName>
    </submittedName>
</protein>
<dbReference type="EMBL" id="VTAV01000005">
    <property type="protein sequence ID" value="TYR36337.1"/>
    <property type="molecule type" value="Genomic_DNA"/>
</dbReference>
<feature type="region of interest" description="Disordered" evidence="1">
    <location>
        <begin position="41"/>
        <end position="66"/>
    </location>
</feature>
<dbReference type="Proteomes" id="UP000322362">
    <property type="component" value="Unassembled WGS sequence"/>
</dbReference>